<dbReference type="SMART" id="SM00717">
    <property type="entry name" value="SANT"/>
    <property type="match status" value="1"/>
</dbReference>
<organism evidence="6 7">
    <name type="scientific">Aegilops tauschii subsp. strangulata</name>
    <name type="common">Goatgrass</name>
    <dbReference type="NCBI Taxonomy" id="200361"/>
    <lineage>
        <taxon>Eukaryota</taxon>
        <taxon>Viridiplantae</taxon>
        <taxon>Streptophyta</taxon>
        <taxon>Embryophyta</taxon>
        <taxon>Tracheophyta</taxon>
        <taxon>Spermatophyta</taxon>
        <taxon>Magnoliopsida</taxon>
        <taxon>Liliopsida</taxon>
        <taxon>Poales</taxon>
        <taxon>Poaceae</taxon>
        <taxon>BOP clade</taxon>
        <taxon>Pooideae</taxon>
        <taxon>Triticodae</taxon>
        <taxon>Triticeae</taxon>
        <taxon>Triticinae</taxon>
        <taxon>Aegilops</taxon>
    </lineage>
</organism>
<dbReference type="Gene3D" id="1.10.10.60">
    <property type="entry name" value="Homeodomain-like"/>
    <property type="match status" value="1"/>
</dbReference>
<dbReference type="GO" id="GO:0005634">
    <property type="term" value="C:nucleus"/>
    <property type="evidence" value="ECO:0007669"/>
    <property type="project" value="UniProtKB-SubCell"/>
</dbReference>
<reference evidence="6" key="5">
    <citation type="journal article" date="2021" name="G3 (Bethesda)">
        <title>Aegilops tauschii genome assembly Aet v5.0 features greater sequence contiguity and improved annotation.</title>
        <authorList>
            <person name="Wang L."/>
            <person name="Zhu T."/>
            <person name="Rodriguez J.C."/>
            <person name="Deal K.R."/>
            <person name="Dubcovsky J."/>
            <person name="McGuire P.E."/>
            <person name="Lux T."/>
            <person name="Spannagl M."/>
            <person name="Mayer K.F.X."/>
            <person name="Baldrich P."/>
            <person name="Meyers B.C."/>
            <person name="Huo N."/>
            <person name="Gu Y.Q."/>
            <person name="Zhou H."/>
            <person name="Devos K.M."/>
            <person name="Bennetzen J.L."/>
            <person name="Unver T."/>
            <person name="Budak H."/>
            <person name="Gulick P.J."/>
            <person name="Galiba G."/>
            <person name="Kalapos B."/>
            <person name="Nelson D.R."/>
            <person name="Li P."/>
            <person name="You F.M."/>
            <person name="Luo M.C."/>
            <person name="Dvorak J."/>
        </authorList>
    </citation>
    <scope>NUCLEOTIDE SEQUENCE [LARGE SCALE GENOMIC DNA]</scope>
    <source>
        <strain evidence="6">cv. AL8/78</strain>
    </source>
</reference>
<dbReference type="InterPro" id="IPR009057">
    <property type="entry name" value="Homeodomain-like_sf"/>
</dbReference>
<dbReference type="GO" id="GO:0003700">
    <property type="term" value="F:DNA-binding transcription factor activity"/>
    <property type="evidence" value="ECO:0007669"/>
    <property type="project" value="InterPro"/>
</dbReference>
<keyword evidence="2" id="KW-0805">Transcription regulation</keyword>
<name>A0A452ZY69_AEGTS</name>
<dbReference type="PANTHER" id="PTHR43952:SF13">
    <property type="entry name" value="OS05G0567600 PROTEIN"/>
    <property type="match status" value="1"/>
</dbReference>
<accession>A0A452ZY69</accession>
<dbReference type="InterPro" id="IPR001005">
    <property type="entry name" value="SANT/Myb"/>
</dbReference>
<evidence type="ECO:0000256" key="1">
    <source>
        <dbReference type="ARBA" id="ARBA00004123"/>
    </source>
</evidence>
<dbReference type="AlphaFoldDB" id="A0A452ZY69"/>
<proteinExistence type="predicted"/>
<dbReference type="Gramene" id="AET1Gv20968700.3">
    <property type="protein sequence ID" value="AET1Gv20968700.3"/>
    <property type="gene ID" value="AET1Gv20968700"/>
</dbReference>
<sequence>MSSPSSDSEWSKKENKMFEEALAYYGVGAPNLWEKVASAMGGTKSAEEVRRHFQFLVDDVKNIEHGRIPFPKYKTQGFWTAKCLHVFRMKQCKLQWTVKKVVQTRSLEWTDVLAGSKGIIG</sequence>
<keyword evidence="3" id="KW-0804">Transcription</keyword>
<reference evidence="7" key="2">
    <citation type="journal article" date="2017" name="Nat. Plants">
        <title>The Aegilops tauschii genome reveals multiple impacts of transposons.</title>
        <authorList>
            <person name="Zhao G."/>
            <person name="Zou C."/>
            <person name="Li K."/>
            <person name="Wang K."/>
            <person name="Li T."/>
            <person name="Gao L."/>
            <person name="Zhang X."/>
            <person name="Wang H."/>
            <person name="Yang Z."/>
            <person name="Liu X."/>
            <person name="Jiang W."/>
            <person name="Mao L."/>
            <person name="Kong X."/>
            <person name="Jiao Y."/>
            <person name="Jia J."/>
        </authorList>
    </citation>
    <scope>NUCLEOTIDE SEQUENCE [LARGE SCALE GENOMIC DNA]</scope>
    <source>
        <strain evidence="7">cv. AL8/78</strain>
    </source>
</reference>
<evidence type="ECO:0000313" key="6">
    <source>
        <dbReference type="EnsemblPlants" id="AET1Gv20968700.3"/>
    </source>
</evidence>
<reference evidence="6" key="4">
    <citation type="submission" date="2019-03" db="UniProtKB">
        <authorList>
            <consortium name="EnsemblPlants"/>
        </authorList>
    </citation>
    <scope>IDENTIFICATION</scope>
</reference>
<dbReference type="PROSITE" id="PS50090">
    <property type="entry name" value="MYB_LIKE"/>
    <property type="match status" value="1"/>
</dbReference>
<keyword evidence="4" id="KW-0539">Nucleus</keyword>
<keyword evidence="7" id="KW-1185">Reference proteome</keyword>
<dbReference type="FunFam" id="1.10.10.60:FF:000154">
    <property type="entry name" value="Transcription factor SRM1"/>
    <property type="match status" value="1"/>
</dbReference>
<comment type="subcellular location">
    <subcellularLocation>
        <location evidence="1">Nucleus</location>
    </subcellularLocation>
</comment>
<dbReference type="InterPro" id="IPR044636">
    <property type="entry name" value="RADIALIS-like"/>
</dbReference>
<evidence type="ECO:0000256" key="3">
    <source>
        <dbReference type="ARBA" id="ARBA00023163"/>
    </source>
</evidence>
<evidence type="ECO:0000313" key="7">
    <source>
        <dbReference type="Proteomes" id="UP000015105"/>
    </source>
</evidence>
<dbReference type="Pfam" id="PF23082">
    <property type="entry name" value="Myb_DNA-binding_2"/>
    <property type="match status" value="1"/>
</dbReference>
<reference evidence="6" key="3">
    <citation type="journal article" date="2017" name="Nature">
        <title>Genome sequence of the progenitor of the wheat D genome Aegilops tauschii.</title>
        <authorList>
            <person name="Luo M.C."/>
            <person name="Gu Y.Q."/>
            <person name="Puiu D."/>
            <person name="Wang H."/>
            <person name="Twardziok S.O."/>
            <person name="Deal K.R."/>
            <person name="Huo N."/>
            <person name="Zhu T."/>
            <person name="Wang L."/>
            <person name="Wang Y."/>
            <person name="McGuire P.E."/>
            <person name="Liu S."/>
            <person name="Long H."/>
            <person name="Ramasamy R.K."/>
            <person name="Rodriguez J.C."/>
            <person name="Van S.L."/>
            <person name="Yuan L."/>
            <person name="Wang Z."/>
            <person name="Xia Z."/>
            <person name="Xiao L."/>
            <person name="Anderson O.D."/>
            <person name="Ouyang S."/>
            <person name="Liang Y."/>
            <person name="Zimin A.V."/>
            <person name="Pertea G."/>
            <person name="Qi P."/>
            <person name="Bennetzen J.L."/>
            <person name="Dai X."/>
            <person name="Dawson M.W."/>
            <person name="Muller H.G."/>
            <person name="Kugler K."/>
            <person name="Rivarola-Duarte L."/>
            <person name="Spannagl M."/>
            <person name="Mayer K.F.X."/>
            <person name="Lu F.H."/>
            <person name="Bevan M.W."/>
            <person name="Leroy P."/>
            <person name="Li P."/>
            <person name="You F.M."/>
            <person name="Sun Q."/>
            <person name="Liu Z."/>
            <person name="Lyons E."/>
            <person name="Wicker T."/>
            <person name="Salzberg S.L."/>
            <person name="Devos K.M."/>
            <person name="Dvorak J."/>
        </authorList>
    </citation>
    <scope>NUCLEOTIDE SEQUENCE [LARGE SCALE GENOMIC DNA]</scope>
    <source>
        <strain evidence="6">cv. AL8/78</strain>
    </source>
</reference>
<reference evidence="7" key="1">
    <citation type="journal article" date="2014" name="Science">
        <title>Ancient hybridizations among the ancestral genomes of bread wheat.</title>
        <authorList>
            <consortium name="International Wheat Genome Sequencing Consortium,"/>
            <person name="Marcussen T."/>
            <person name="Sandve S.R."/>
            <person name="Heier L."/>
            <person name="Spannagl M."/>
            <person name="Pfeifer M."/>
            <person name="Jakobsen K.S."/>
            <person name="Wulff B.B."/>
            <person name="Steuernagel B."/>
            <person name="Mayer K.F."/>
            <person name="Olsen O.A."/>
        </authorList>
    </citation>
    <scope>NUCLEOTIDE SEQUENCE [LARGE SCALE GENOMIC DNA]</scope>
    <source>
        <strain evidence="7">cv. AL8/78</strain>
    </source>
</reference>
<evidence type="ECO:0000256" key="4">
    <source>
        <dbReference type="ARBA" id="ARBA00023242"/>
    </source>
</evidence>
<protein>
    <recommendedName>
        <fullName evidence="5">Myb-like domain-containing protein</fullName>
    </recommendedName>
</protein>
<feature type="domain" description="Myb-like" evidence="5">
    <location>
        <begin position="2"/>
        <end position="57"/>
    </location>
</feature>
<dbReference type="STRING" id="200361.A0A452ZY69"/>
<dbReference type="EnsemblPlants" id="AET1Gv20968700.3">
    <property type="protein sequence ID" value="AET1Gv20968700.3"/>
    <property type="gene ID" value="AET1Gv20968700"/>
</dbReference>
<dbReference type="Proteomes" id="UP000015105">
    <property type="component" value="Chromosome 1D"/>
</dbReference>
<evidence type="ECO:0000256" key="2">
    <source>
        <dbReference type="ARBA" id="ARBA00023015"/>
    </source>
</evidence>
<evidence type="ECO:0000259" key="5">
    <source>
        <dbReference type="PROSITE" id="PS50090"/>
    </source>
</evidence>
<dbReference type="SUPFAM" id="SSF46689">
    <property type="entry name" value="Homeodomain-like"/>
    <property type="match status" value="1"/>
</dbReference>
<dbReference type="PANTHER" id="PTHR43952">
    <property type="entry name" value="MYB FAMILY TRANSCRIPTION FACTOR-RELATED"/>
    <property type="match status" value="1"/>
</dbReference>